<dbReference type="EMBL" id="NBIV01000129">
    <property type="protein sequence ID" value="PXF43314.1"/>
    <property type="molecule type" value="Genomic_DNA"/>
</dbReference>
<comment type="caution">
    <text evidence="1">The sequence shown here is derived from an EMBL/GenBank/DDBJ whole genome shotgun (WGS) entry which is preliminary data.</text>
</comment>
<evidence type="ECO:0000313" key="2">
    <source>
        <dbReference type="Proteomes" id="UP000247409"/>
    </source>
</evidence>
<dbReference type="OrthoDB" id="10440533at2759"/>
<reference evidence="1 2" key="1">
    <citation type="journal article" date="2018" name="Mol. Biol. Evol.">
        <title>Analysis of the draft genome of the red seaweed Gracilariopsis chorda provides insights into genome size evolution in Rhodophyta.</title>
        <authorList>
            <person name="Lee J."/>
            <person name="Yang E.C."/>
            <person name="Graf L."/>
            <person name="Yang J.H."/>
            <person name="Qiu H."/>
            <person name="Zel Zion U."/>
            <person name="Chan C.X."/>
            <person name="Stephens T.G."/>
            <person name="Weber A.P.M."/>
            <person name="Boo G.H."/>
            <person name="Boo S.M."/>
            <person name="Kim K.M."/>
            <person name="Shin Y."/>
            <person name="Jung M."/>
            <person name="Lee S.J."/>
            <person name="Yim H.S."/>
            <person name="Lee J.H."/>
            <person name="Bhattacharya D."/>
            <person name="Yoon H.S."/>
        </authorList>
    </citation>
    <scope>NUCLEOTIDE SEQUENCE [LARGE SCALE GENOMIC DNA]</scope>
    <source>
        <strain evidence="1 2">SKKU-2015</strain>
        <tissue evidence="1">Whole body</tissue>
    </source>
</reference>
<gene>
    <name evidence="1" type="ORF">BWQ96_06953</name>
</gene>
<dbReference type="AlphaFoldDB" id="A0A2V3IMJ5"/>
<protein>
    <submittedName>
        <fullName evidence="1">Uncharacterized protein</fullName>
    </submittedName>
</protein>
<sequence>MRQPLIRFRYAIEKARAAGASHPALTTPANASVAAPAASANEKLISAPITERVIPAPSGVVRTSERIDKAPSRANISEEEMDAIMLGGAL</sequence>
<organism evidence="1 2">
    <name type="scientific">Gracilariopsis chorda</name>
    <dbReference type="NCBI Taxonomy" id="448386"/>
    <lineage>
        <taxon>Eukaryota</taxon>
        <taxon>Rhodophyta</taxon>
        <taxon>Florideophyceae</taxon>
        <taxon>Rhodymeniophycidae</taxon>
        <taxon>Gracilariales</taxon>
        <taxon>Gracilariaceae</taxon>
        <taxon>Gracilariopsis</taxon>
    </lineage>
</organism>
<evidence type="ECO:0000313" key="1">
    <source>
        <dbReference type="EMBL" id="PXF43314.1"/>
    </source>
</evidence>
<dbReference type="Proteomes" id="UP000247409">
    <property type="component" value="Unassembled WGS sequence"/>
</dbReference>
<proteinExistence type="predicted"/>
<accession>A0A2V3IMJ5</accession>
<name>A0A2V3IMJ5_9FLOR</name>
<keyword evidence="2" id="KW-1185">Reference proteome</keyword>